<feature type="domain" description="Glycosyl transferase family 1" evidence="1">
    <location>
        <begin position="241"/>
        <end position="392"/>
    </location>
</feature>
<protein>
    <recommendedName>
        <fullName evidence="1">Glycosyl transferase family 1 domain-containing protein</fullName>
    </recommendedName>
</protein>
<organism evidence="2 3">
    <name type="scientific">Marine Group III euryarchaeote CG-Epi6</name>
    <dbReference type="NCBI Taxonomy" id="1889000"/>
    <lineage>
        <taxon>Archaea</taxon>
        <taxon>Methanobacteriati</taxon>
        <taxon>Thermoplasmatota</taxon>
        <taxon>Thermoplasmata</taxon>
        <taxon>Candidatus Thermoprofundales</taxon>
    </lineage>
</organism>
<dbReference type="GO" id="GO:0016757">
    <property type="term" value="F:glycosyltransferase activity"/>
    <property type="evidence" value="ECO:0007669"/>
    <property type="project" value="InterPro"/>
</dbReference>
<dbReference type="Gene3D" id="3.40.50.2000">
    <property type="entry name" value="Glycogen Phosphorylase B"/>
    <property type="match status" value="2"/>
</dbReference>
<dbReference type="InterPro" id="IPR050194">
    <property type="entry name" value="Glycosyltransferase_grp1"/>
</dbReference>
<dbReference type="AlphaFoldDB" id="A0A1J5SP00"/>
<dbReference type="SUPFAM" id="SSF53756">
    <property type="entry name" value="UDP-Glycosyltransferase/glycogen phosphorylase"/>
    <property type="match status" value="1"/>
</dbReference>
<dbReference type="InterPro" id="IPR001296">
    <property type="entry name" value="Glyco_trans_1"/>
</dbReference>
<gene>
    <name evidence="2" type="ORF">BEU03_01045</name>
</gene>
<evidence type="ECO:0000313" key="2">
    <source>
        <dbReference type="EMBL" id="OIR10201.1"/>
    </source>
</evidence>
<dbReference type="PANTHER" id="PTHR45947:SF3">
    <property type="entry name" value="SULFOQUINOVOSYL TRANSFERASE SQD2"/>
    <property type="match status" value="1"/>
</dbReference>
<name>A0A1J5SP00_9ARCH</name>
<dbReference type="Pfam" id="PF00534">
    <property type="entry name" value="Glycos_transf_1"/>
    <property type="match status" value="1"/>
</dbReference>
<dbReference type="Proteomes" id="UP000183403">
    <property type="component" value="Unassembled WGS sequence"/>
</dbReference>
<dbReference type="PANTHER" id="PTHR45947">
    <property type="entry name" value="SULFOQUINOVOSYL TRANSFERASE SQD2"/>
    <property type="match status" value="1"/>
</dbReference>
<sequence length="427" mass="49678">MKKVAIVIPFDYQLYFSKGETVEDKTSLITKYSSFHVQWAKAFRNHKFNTKIFHISSLDSKVKKRIHESGLEMISSPIAFNFKSHKLSFSIEMIKSIGEFNPDLIVIMDFSWPQSFLTTLLFGYKNKYIINRNAGSDLAGDLSSDYNAYKIKNNNLRLEFNLIFIIKYCFYKYKLITLPFKRLFSQLKMRILFSYSSLVMICSKRDLNYINSYKIINTKVRQLPKPVDIDLFKPMDENICKNKLNWSIENNYIIHVSNLYDTKGCEIFISILPHLLEKDPAIKFVIIGEGPKKRNIQKLVKKLNLEENVIFAGRVVHSILPLYYNASKMIVFLSNRKRGEGRANVLLEAISCSLPILSSNLNVLKDLVEPNFGYCVRHNDVKTLVKSFEKIYYGSFSFNEEAALKFRSNYSLKNTVSEILKTLDYKQ</sequence>
<comment type="caution">
    <text evidence="2">The sequence shown here is derived from an EMBL/GenBank/DDBJ whole genome shotgun (WGS) entry which is preliminary data.</text>
</comment>
<proteinExistence type="predicted"/>
<evidence type="ECO:0000313" key="3">
    <source>
        <dbReference type="Proteomes" id="UP000183403"/>
    </source>
</evidence>
<reference evidence="2 3" key="1">
    <citation type="submission" date="2016-08" db="EMBL/GenBank/DDBJ databases">
        <title>New Insights into Marine Group III Euryarchaeota, from dark to light.</title>
        <authorList>
            <person name="Haro-Moreno J.M."/>
            <person name="Rodriguez-Valera F."/>
            <person name="Lopez-Garcia P."/>
            <person name="Moreira D."/>
            <person name="Martin-Cuadrado A.B."/>
        </authorList>
    </citation>
    <scope>NUCLEOTIDE SEQUENCE [LARGE SCALE GENOMIC DNA]</scope>
    <source>
        <strain evidence="2">CG-Epi6</strain>
    </source>
</reference>
<evidence type="ECO:0000259" key="1">
    <source>
        <dbReference type="Pfam" id="PF00534"/>
    </source>
</evidence>
<accession>A0A1J5SP00</accession>
<dbReference type="EMBL" id="MIYV01000023">
    <property type="protein sequence ID" value="OIR10201.1"/>
    <property type="molecule type" value="Genomic_DNA"/>
</dbReference>